<organism evidence="1 2">
    <name type="scientific">Metabacillus mangrovi</name>
    <dbReference type="NCBI Taxonomy" id="1491830"/>
    <lineage>
        <taxon>Bacteria</taxon>
        <taxon>Bacillati</taxon>
        <taxon>Bacillota</taxon>
        <taxon>Bacilli</taxon>
        <taxon>Bacillales</taxon>
        <taxon>Bacillaceae</taxon>
        <taxon>Metabacillus</taxon>
    </lineage>
</organism>
<evidence type="ECO:0000313" key="2">
    <source>
        <dbReference type="Proteomes" id="UP000434639"/>
    </source>
</evidence>
<reference evidence="1 2" key="1">
    <citation type="journal article" date="2017" name="Int. J. Syst. Evol. Microbiol.">
        <title>Bacillus mangrovi sp. nov., isolated from a sediment sample from a mangrove forest.</title>
        <authorList>
            <person name="Gupta V."/>
            <person name="Singh P.K."/>
            <person name="Korpole S."/>
            <person name="Tanuku N.R.S."/>
            <person name="Pinnaka A.K."/>
        </authorList>
    </citation>
    <scope>NUCLEOTIDE SEQUENCE [LARGE SCALE GENOMIC DNA]</scope>
    <source>
        <strain evidence="1 2">KCTC 33872</strain>
    </source>
</reference>
<dbReference type="OrthoDB" id="2599887at2"/>
<dbReference type="EMBL" id="WMIB01000005">
    <property type="protein sequence ID" value="MTH53322.1"/>
    <property type="molecule type" value="Genomic_DNA"/>
</dbReference>
<name>A0A7X2V432_9BACI</name>
<protein>
    <submittedName>
        <fullName evidence="1">Spore germination protein GerPE</fullName>
    </submittedName>
</protein>
<proteinExistence type="predicted"/>
<keyword evidence="2" id="KW-1185">Reference proteome</keyword>
<dbReference type="Pfam" id="PF10970">
    <property type="entry name" value="GerPE"/>
    <property type="match status" value="1"/>
</dbReference>
<sequence length="135" mass="15402">MYNRNSIVDAAYVNSVGISSVFNIGDSREILPKSNVFAVQREAEVFYDNEGDFNQYDIFKLPVPRPIKTENVIPSYYHERPFIRAKFVKILAISTAAVFQIGSTDLIESEARVKHTRQIYRPKGVLDLEEQSGQD</sequence>
<dbReference type="InterPro" id="IPR024496">
    <property type="entry name" value="Spore_germ_GerPE"/>
</dbReference>
<dbReference type="AlphaFoldDB" id="A0A7X2V432"/>
<dbReference type="RefSeq" id="WP_155111847.1">
    <property type="nucleotide sequence ID" value="NZ_WMIB01000005.1"/>
</dbReference>
<dbReference type="Proteomes" id="UP000434639">
    <property type="component" value="Unassembled WGS sequence"/>
</dbReference>
<accession>A0A7X2V432</accession>
<gene>
    <name evidence="1" type="ORF">GKZ89_07830</name>
</gene>
<evidence type="ECO:0000313" key="1">
    <source>
        <dbReference type="EMBL" id="MTH53322.1"/>
    </source>
</evidence>
<comment type="caution">
    <text evidence="1">The sequence shown here is derived from an EMBL/GenBank/DDBJ whole genome shotgun (WGS) entry which is preliminary data.</text>
</comment>